<dbReference type="SUPFAM" id="SSF141694">
    <property type="entry name" value="AF2212/PG0164-like"/>
    <property type="match status" value="1"/>
</dbReference>
<dbReference type="Pfam" id="PF13376">
    <property type="entry name" value="OmdA"/>
    <property type="match status" value="2"/>
</dbReference>
<dbReference type="Pfam" id="PF08922">
    <property type="entry name" value="DUF1905"/>
    <property type="match status" value="1"/>
</dbReference>
<evidence type="ECO:0000313" key="1">
    <source>
        <dbReference type="EMBL" id="QEE26620.1"/>
    </source>
</evidence>
<dbReference type="Gene3D" id="2.40.30.100">
    <property type="entry name" value="AF2212/PG0164-like"/>
    <property type="match status" value="1"/>
</dbReference>
<dbReference type="InterPro" id="IPR015018">
    <property type="entry name" value="DUF1905"/>
</dbReference>
<dbReference type="OrthoDB" id="116808at2"/>
<dbReference type="AlphaFoldDB" id="A0A5B9E7N3"/>
<protein>
    <submittedName>
        <fullName evidence="1">DUF1905 domain-containing protein</fullName>
    </submittedName>
</protein>
<proteinExistence type="predicted"/>
<dbReference type="InterPro" id="IPR037079">
    <property type="entry name" value="AF2212/PG0164-like_sf"/>
</dbReference>
<gene>
    <name evidence="1" type="ORF">FTW19_00520</name>
</gene>
<name>A0A5B9E7N3_9BACT</name>
<keyword evidence="2" id="KW-1185">Reference proteome</keyword>
<evidence type="ECO:0000313" key="2">
    <source>
        <dbReference type="Proteomes" id="UP000321820"/>
    </source>
</evidence>
<dbReference type="EMBL" id="CP042806">
    <property type="protein sequence ID" value="QEE26620.1"/>
    <property type="molecule type" value="Genomic_DNA"/>
</dbReference>
<dbReference type="Proteomes" id="UP000321820">
    <property type="component" value="Chromosome"/>
</dbReference>
<organism evidence="1 2">
    <name type="scientific">Terriglobus albidus</name>
    <dbReference type="NCBI Taxonomy" id="1592106"/>
    <lineage>
        <taxon>Bacteria</taxon>
        <taxon>Pseudomonadati</taxon>
        <taxon>Acidobacteriota</taxon>
        <taxon>Terriglobia</taxon>
        <taxon>Terriglobales</taxon>
        <taxon>Acidobacteriaceae</taxon>
        <taxon>Terriglobus</taxon>
    </lineage>
</organism>
<dbReference type="RefSeq" id="WP_147645758.1">
    <property type="nucleotide sequence ID" value="NZ_CP042806.1"/>
</dbReference>
<dbReference type="KEGG" id="talb:FTW19_00520"/>
<accession>A0A5B9E7N3</accession>
<reference evidence="1 2" key="1">
    <citation type="submission" date="2019-08" db="EMBL/GenBank/DDBJ databases">
        <title>Complete genome sequence of Terriglobus albidus strain ORNL.</title>
        <authorList>
            <person name="Podar M."/>
        </authorList>
    </citation>
    <scope>NUCLEOTIDE SEQUENCE [LARGE SCALE GENOMIC DNA]</scope>
    <source>
        <strain evidence="1 2">ORNL</strain>
    </source>
</reference>
<sequence>MPPSKNKPKTFKATLEHLQGNLGWVVAYLPFDPAKVWPERKRLRVRGDVNGHAFRSSLFPKSGGGGFFLLVNKTMQKGAKAAPGSVVTITMEPDLEERDFGVPPTLVPYLKKDRALKKFYDEFSDSAKHDIARYMAEPKTPEALKERTERFLERVMLTMEGEEITPPILVMLFRQNPLAERGWNLMTKVQRRNSLLAIFYYRTPESREKRARKVVEEAVKVAEKKLR</sequence>